<organism evidence="11">
    <name type="scientific">Siphoviridae sp. ct9lR64</name>
    <dbReference type="NCBI Taxonomy" id="2826178"/>
    <lineage>
        <taxon>Viruses</taxon>
        <taxon>Duplodnaviria</taxon>
        <taxon>Heunggongvirae</taxon>
        <taxon>Uroviricota</taxon>
        <taxon>Caudoviricetes</taxon>
    </lineage>
</organism>
<proteinExistence type="inferred from homology"/>
<keyword evidence="4" id="KW-0229">DNA integration</keyword>
<feature type="domain" description="Tyr recombinase" evidence="10">
    <location>
        <begin position="228"/>
        <end position="405"/>
    </location>
</feature>
<evidence type="ECO:0000259" key="10">
    <source>
        <dbReference type="PROSITE" id="PS51898"/>
    </source>
</evidence>
<comment type="function">
    <text evidence="9">Integrase is necessary for integration of the phage into the host genome by site-specific recombination. In conjunction with excisionase, integrase is also necessary for excision of the prophage from the host genome.</text>
</comment>
<dbReference type="InterPro" id="IPR013762">
    <property type="entry name" value="Integrase-like_cat_sf"/>
</dbReference>
<keyword evidence="5" id="KW-0238">DNA-binding</keyword>
<dbReference type="SUPFAM" id="SSF56349">
    <property type="entry name" value="DNA breaking-rejoining enzymes"/>
    <property type="match status" value="1"/>
</dbReference>
<evidence type="ECO:0000313" key="11">
    <source>
        <dbReference type="EMBL" id="DAE23796.1"/>
    </source>
</evidence>
<keyword evidence="8" id="KW-1160">Virus entry into host cell</keyword>
<dbReference type="InterPro" id="IPR010998">
    <property type="entry name" value="Integrase_recombinase_N"/>
</dbReference>
<keyword evidence="3" id="KW-0808">Transferase</keyword>
<dbReference type="PROSITE" id="PS51898">
    <property type="entry name" value="TYR_RECOMBINASE"/>
    <property type="match status" value="1"/>
</dbReference>
<protein>
    <recommendedName>
        <fullName evidence="2">Integrase</fullName>
    </recommendedName>
</protein>
<dbReference type="GO" id="GO:0003677">
    <property type="term" value="F:DNA binding"/>
    <property type="evidence" value="ECO:0007669"/>
    <property type="project" value="UniProtKB-KW"/>
</dbReference>
<dbReference type="InterPro" id="IPR002104">
    <property type="entry name" value="Integrase_catalytic"/>
</dbReference>
<sequence length="408" mass="48096">MLKNCPECELPVSDKAIICPHCGYPLKEVFQKSSPRKKSKKHKRLPNGFGQITEIKNKNLRKPFRVMVTVGKDEYCRPICKLLKPEAYFATYNEAYSALMEYNKTPYDLTENINMNQLFVTWSEKYYAGSKKEKSLRDAKSLWTYCQPIWEMPVDSVRIKDLRNVIENAEAERKEGQRQASDRTKTRIKSMFNLMYDYAIEYEIVDRNYAREFALSKIITENIVDPDAEHLPFTDKEVESLWQKPHDKTIREILIQLYGGWRPAELLELRLENINLDNMTIKGGMKTPSGEDRIVPIHHLIKDLVLEQISIAKEKGSPWLFPNKKDPKEHETYFQYRNSFNNVIEALNLNLKHRPHDPRKTFVTMAKRSEIDEYALKRIIGHKIKDVTERVYTVRTIDWLKSEMQKVR</sequence>
<dbReference type="GO" id="GO:0006310">
    <property type="term" value="P:DNA recombination"/>
    <property type="evidence" value="ECO:0007669"/>
    <property type="project" value="UniProtKB-KW"/>
</dbReference>
<keyword evidence="6" id="KW-0233">DNA recombination</keyword>
<dbReference type="Pfam" id="PF00589">
    <property type="entry name" value="Phage_integrase"/>
    <property type="match status" value="1"/>
</dbReference>
<evidence type="ECO:0000256" key="4">
    <source>
        <dbReference type="ARBA" id="ARBA00022908"/>
    </source>
</evidence>
<comment type="similarity">
    <text evidence="1">Belongs to the 'phage' integrase family.</text>
</comment>
<dbReference type="InterPro" id="IPR011010">
    <property type="entry name" value="DNA_brk_join_enz"/>
</dbReference>
<evidence type="ECO:0000256" key="8">
    <source>
        <dbReference type="ARBA" id="ARBA00023296"/>
    </source>
</evidence>
<evidence type="ECO:0000256" key="5">
    <source>
        <dbReference type="ARBA" id="ARBA00023125"/>
    </source>
</evidence>
<evidence type="ECO:0000256" key="7">
    <source>
        <dbReference type="ARBA" id="ARBA00023195"/>
    </source>
</evidence>
<name>A0A8S5QYP5_9CAUD</name>
<evidence type="ECO:0000256" key="2">
    <source>
        <dbReference type="ARBA" id="ARBA00016082"/>
    </source>
</evidence>
<dbReference type="EMBL" id="BK015760">
    <property type="protein sequence ID" value="DAE23796.1"/>
    <property type="molecule type" value="Genomic_DNA"/>
</dbReference>
<dbReference type="PANTHER" id="PTHR30629">
    <property type="entry name" value="PROPHAGE INTEGRASE"/>
    <property type="match status" value="1"/>
</dbReference>
<dbReference type="Gene3D" id="1.10.443.10">
    <property type="entry name" value="Intergrase catalytic core"/>
    <property type="match status" value="1"/>
</dbReference>
<accession>A0A8S5QYP5</accession>
<dbReference type="GO" id="GO:0016740">
    <property type="term" value="F:transferase activity"/>
    <property type="evidence" value="ECO:0007669"/>
    <property type="project" value="UniProtKB-KW"/>
</dbReference>
<evidence type="ECO:0000256" key="1">
    <source>
        <dbReference type="ARBA" id="ARBA00008857"/>
    </source>
</evidence>
<dbReference type="PANTHER" id="PTHR30629:SF2">
    <property type="entry name" value="PROPHAGE INTEGRASE INTS-RELATED"/>
    <property type="match status" value="1"/>
</dbReference>
<dbReference type="Gene3D" id="1.10.150.130">
    <property type="match status" value="1"/>
</dbReference>
<keyword evidence="7" id="KW-1179">Viral genome integration</keyword>
<dbReference type="GO" id="GO:0046718">
    <property type="term" value="P:symbiont entry into host cell"/>
    <property type="evidence" value="ECO:0007669"/>
    <property type="project" value="UniProtKB-KW"/>
</dbReference>
<evidence type="ECO:0000256" key="9">
    <source>
        <dbReference type="ARBA" id="ARBA00049605"/>
    </source>
</evidence>
<evidence type="ECO:0000256" key="6">
    <source>
        <dbReference type="ARBA" id="ARBA00023172"/>
    </source>
</evidence>
<reference evidence="11" key="1">
    <citation type="journal article" date="2021" name="Proc. Natl. Acad. Sci. U.S.A.">
        <title>A Catalog of Tens of Thousands of Viruses from Human Metagenomes Reveals Hidden Associations with Chronic Diseases.</title>
        <authorList>
            <person name="Tisza M.J."/>
            <person name="Buck C.B."/>
        </authorList>
    </citation>
    <scope>NUCLEOTIDE SEQUENCE</scope>
    <source>
        <strain evidence="11">Ct9lR64</strain>
    </source>
</reference>
<dbReference type="InterPro" id="IPR050808">
    <property type="entry name" value="Phage_Integrase"/>
</dbReference>
<dbReference type="GO" id="GO:0044826">
    <property type="term" value="P:viral genome integration into host DNA"/>
    <property type="evidence" value="ECO:0007669"/>
    <property type="project" value="UniProtKB-KW"/>
</dbReference>
<evidence type="ECO:0000256" key="3">
    <source>
        <dbReference type="ARBA" id="ARBA00022679"/>
    </source>
</evidence>
<dbReference type="GO" id="GO:0015074">
    <property type="term" value="P:DNA integration"/>
    <property type="evidence" value="ECO:0007669"/>
    <property type="project" value="UniProtKB-KW"/>
</dbReference>
<dbReference type="GO" id="GO:0075713">
    <property type="term" value="P:establishment of integrated proviral latency"/>
    <property type="evidence" value="ECO:0007669"/>
    <property type="project" value="UniProtKB-KW"/>
</dbReference>